<dbReference type="RefSeq" id="WP_206091847.1">
    <property type="nucleotide sequence ID" value="NZ_CP065053.1"/>
</dbReference>
<name>A0AA48WJP7_9BURK</name>
<sequence>MKSTFIRLGAASTVLAALALTACGGGGGSPGINRTNGTTGNGSGTPPALGGTSGTLSVSLTDAPACGFDAVNVSVSKVRVHQSASAADADSGWSEVVLAPARKINLLNLTNGVLEPLGTTPVPSGHYSQVRLVLDPNTGAGMANTVIPTATKTETTLETPAAIQSGIQIASNFDVVAGQTYGLVLDFDACRSVVTKAAGGYLLAPVVNVVPSTANGITGFVSTVFARDGVVVSAQQNGNVIGSTVADPATGAFALSRLAPGAYDIVFVGAGRGAAVIGSVPVASTTGTTAVSTAAAPINLPVSLTRTISGTVTLSPVSATVKPYVKVLQTIAAGKTVVIQGRDAGAGGAYSVSALPVAAPQYASYGASLPLTFGPVVPVQGVGGYRVDALATGYVFKTVSVVDVAAGDKADVNLQLTQ</sequence>
<protein>
    <submittedName>
        <fullName evidence="4">DUF4382 domain-containing protein</fullName>
    </submittedName>
</protein>
<accession>A0AA48WJP7</accession>
<proteinExistence type="predicted"/>
<organism evidence="4 5">
    <name type="scientific">Massilia antarctica</name>
    <dbReference type="NCBI Taxonomy" id="2765360"/>
    <lineage>
        <taxon>Bacteria</taxon>
        <taxon>Pseudomonadati</taxon>
        <taxon>Pseudomonadota</taxon>
        <taxon>Betaproteobacteria</taxon>
        <taxon>Burkholderiales</taxon>
        <taxon>Oxalobacteraceae</taxon>
        <taxon>Telluria group</taxon>
        <taxon>Massilia</taxon>
    </lineage>
</organism>
<evidence type="ECO:0000256" key="1">
    <source>
        <dbReference type="SAM" id="MobiDB-lite"/>
    </source>
</evidence>
<dbReference type="Proteomes" id="UP000662888">
    <property type="component" value="Chromosome"/>
</dbReference>
<evidence type="ECO:0000313" key="4">
    <source>
        <dbReference type="EMBL" id="QPI52390.1"/>
    </source>
</evidence>
<evidence type="ECO:0000256" key="2">
    <source>
        <dbReference type="SAM" id="SignalP"/>
    </source>
</evidence>
<evidence type="ECO:0000313" key="5">
    <source>
        <dbReference type="Proteomes" id="UP000662888"/>
    </source>
</evidence>
<keyword evidence="2" id="KW-0732">Signal</keyword>
<feature type="chain" id="PRO_5046450015" evidence="2">
    <location>
        <begin position="25"/>
        <end position="418"/>
    </location>
</feature>
<feature type="signal peptide" evidence="2">
    <location>
        <begin position="1"/>
        <end position="24"/>
    </location>
</feature>
<reference evidence="4 5" key="1">
    <citation type="submission" date="2020-11" db="EMBL/GenBank/DDBJ databases">
        <authorList>
            <person name="Sun Q."/>
        </authorList>
    </citation>
    <scope>NUCLEOTIDE SEQUENCE [LARGE SCALE GENOMIC DNA]</scope>
    <source>
        <strain evidence="4 5">P8398</strain>
    </source>
</reference>
<gene>
    <name evidence="4" type="ORF">IV454_13420</name>
</gene>
<feature type="region of interest" description="Disordered" evidence="1">
    <location>
        <begin position="31"/>
        <end position="50"/>
    </location>
</feature>
<dbReference type="InterPro" id="IPR025491">
    <property type="entry name" value="DUF4382"/>
</dbReference>
<evidence type="ECO:0000259" key="3">
    <source>
        <dbReference type="Pfam" id="PF14321"/>
    </source>
</evidence>
<dbReference type="PROSITE" id="PS51257">
    <property type="entry name" value="PROKAR_LIPOPROTEIN"/>
    <property type="match status" value="1"/>
</dbReference>
<dbReference type="EMBL" id="CP065053">
    <property type="protein sequence ID" value="QPI52390.1"/>
    <property type="molecule type" value="Genomic_DNA"/>
</dbReference>
<dbReference type="Pfam" id="PF14321">
    <property type="entry name" value="DUF4382"/>
    <property type="match status" value="1"/>
</dbReference>
<feature type="domain" description="DUF4382" evidence="3">
    <location>
        <begin position="53"/>
        <end position="205"/>
    </location>
</feature>
<keyword evidence="5" id="KW-1185">Reference proteome</keyword>